<dbReference type="InterPro" id="IPR001806">
    <property type="entry name" value="Small_GTPase"/>
</dbReference>
<accession>A0A8C8THI5</accession>
<protein>
    <submittedName>
        <fullName evidence="2">Ras homolog family member T2</fullName>
    </submittedName>
</protein>
<dbReference type="GO" id="GO:0003924">
    <property type="term" value="F:GTPase activity"/>
    <property type="evidence" value="ECO:0007669"/>
    <property type="project" value="InterPro"/>
</dbReference>
<dbReference type="Pfam" id="PF00071">
    <property type="entry name" value="Ras"/>
    <property type="match status" value="1"/>
</dbReference>
<dbReference type="Proteomes" id="UP000694547">
    <property type="component" value="Chromosome 8"/>
</dbReference>
<name>A0A8C8THI5_PERMB</name>
<reference evidence="2 3" key="1">
    <citation type="submission" date="2018-10" db="EMBL/GenBank/DDBJ databases">
        <title>Improved assembly of the deer mouse Peromyscus maniculatus genome.</title>
        <authorList>
            <person name="Lassance J.-M."/>
            <person name="Hoekstra H.E."/>
        </authorList>
    </citation>
    <scope>NUCLEOTIDE SEQUENCE [LARGE SCALE GENOMIC DNA]</scope>
</reference>
<reference evidence="2" key="2">
    <citation type="submission" date="2025-08" db="UniProtKB">
        <authorList>
            <consortium name="Ensembl"/>
        </authorList>
    </citation>
    <scope>IDENTIFICATION</scope>
</reference>
<keyword evidence="1" id="KW-0547">Nucleotide-binding</keyword>
<dbReference type="SUPFAM" id="SSF52540">
    <property type="entry name" value="P-loop containing nucleoside triphosphate hydrolases"/>
    <property type="match status" value="1"/>
</dbReference>
<reference evidence="2" key="3">
    <citation type="submission" date="2025-09" db="UniProtKB">
        <authorList>
            <consortium name="Ensembl"/>
        </authorList>
    </citation>
    <scope>IDENTIFICATION</scope>
</reference>
<dbReference type="GO" id="GO:0005525">
    <property type="term" value="F:GTP binding"/>
    <property type="evidence" value="ECO:0007669"/>
    <property type="project" value="InterPro"/>
</dbReference>
<evidence type="ECO:0000313" key="2">
    <source>
        <dbReference type="Ensembl" id="ENSPEMP00000012486.2"/>
    </source>
</evidence>
<evidence type="ECO:0000313" key="3">
    <source>
        <dbReference type="Proteomes" id="UP000694547"/>
    </source>
</evidence>
<sequence length="51" mass="5905">MRRDVRILLLGEAQVGKTSLILSLVGEEFPEEKRSRQKRSFRRRSTRCGAS</sequence>
<evidence type="ECO:0000256" key="1">
    <source>
        <dbReference type="ARBA" id="ARBA00022741"/>
    </source>
</evidence>
<dbReference type="GeneTree" id="ENSGT00940000158109"/>
<dbReference type="InterPro" id="IPR027417">
    <property type="entry name" value="P-loop_NTPase"/>
</dbReference>
<proteinExistence type="predicted"/>
<organism evidence="2 3">
    <name type="scientific">Peromyscus maniculatus bairdii</name>
    <name type="common">Prairie deer mouse</name>
    <dbReference type="NCBI Taxonomy" id="230844"/>
    <lineage>
        <taxon>Eukaryota</taxon>
        <taxon>Metazoa</taxon>
        <taxon>Chordata</taxon>
        <taxon>Craniata</taxon>
        <taxon>Vertebrata</taxon>
        <taxon>Euteleostomi</taxon>
        <taxon>Mammalia</taxon>
        <taxon>Eutheria</taxon>
        <taxon>Euarchontoglires</taxon>
        <taxon>Glires</taxon>
        <taxon>Rodentia</taxon>
        <taxon>Myomorpha</taxon>
        <taxon>Muroidea</taxon>
        <taxon>Cricetidae</taxon>
        <taxon>Neotominae</taxon>
        <taxon>Peromyscus</taxon>
    </lineage>
</organism>
<keyword evidence="3" id="KW-1185">Reference proteome</keyword>
<dbReference type="Gene3D" id="3.40.50.300">
    <property type="entry name" value="P-loop containing nucleotide triphosphate hydrolases"/>
    <property type="match status" value="1"/>
</dbReference>
<dbReference type="AlphaFoldDB" id="A0A8C8THI5"/>
<dbReference type="Ensembl" id="ENSPEMT00000016691.2">
    <property type="protein sequence ID" value="ENSPEMP00000012486.2"/>
    <property type="gene ID" value="ENSPEMG00000028978.1"/>
</dbReference>